<accession>A0A0A9G940</accession>
<dbReference type="EMBL" id="GBRH01180708">
    <property type="protein sequence ID" value="JAE17188.1"/>
    <property type="molecule type" value="Transcribed_RNA"/>
</dbReference>
<protein>
    <submittedName>
        <fullName evidence="1">Uncharacterized protein</fullName>
    </submittedName>
</protein>
<dbReference type="AlphaFoldDB" id="A0A0A9G940"/>
<evidence type="ECO:0000313" key="1">
    <source>
        <dbReference type="EMBL" id="JAE17188.1"/>
    </source>
</evidence>
<name>A0A0A9G940_ARUDO</name>
<reference evidence="1" key="1">
    <citation type="submission" date="2014-09" db="EMBL/GenBank/DDBJ databases">
        <authorList>
            <person name="Magalhaes I.L.F."/>
            <person name="Oliveira U."/>
            <person name="Santos F.R."/>
            <person name="Vidigal T.H.D.A."/>
            <person name="Brescovit A.D."/>
            <person name="Santos A.J."/>
        </authorList>
    </citation>
    <scope>NUCLEOTIDE SEQUENCE</scope>
    <source>
        <tissue evidence="1">Shoot tissue taken approximately 20 cm above the soil surface</tissue>
    </source>
</reference>
<reference evidence="1" key="2">
    <citation type="journal article" date="2015" name="Data Brief">
        <title>Shoot transcriptome of the giant reed, Arundo donax.</title>
        <authorList>
            <person name="Barrero R.A."/>
            <person name="Guerrero F.D."/>
            <person name="Moolhuijzen P."/>
            <person name="Goolsby J.A."/>
            <person name="Tidwell J."/>
            <person name="Bellgard S.E."/>
            <person name="Bellgard M.I."/>
        </authorList>
    </citation>
    <scope>NUCLEOTIDE SEQUENCE</scope>
    <source>
        <tissue evidence="1">Shoot tissue taken approximately 20 cm above the soil surface</tissue>
    </source>
</reference>
<sequence length="47" mass="5707">MFVLLKGSVGYNRSQHLVLYRNPTQLLKLSPFHLYFYLHYFVCTRNQ</sequence>
<organism evidence="1">
    <name type="scientific">Arundo donax</name>
    <name type="common">Giant reed</name>
    <name type="synonym">Donax arundinaceus</name>
    <dbReference type="NCBI Taxonomy" id="35708"/>
    <lineage>
        <taxon>Eukaryota</taxon>
        <taxon>Viridiplantae</taxon>
        <taxon>Streptophyta</taxon>
        <taxon>Embryophyta</taxon>
        <taxon>Tracheophyta</taxon>
        <taxon>Spermatophyta</taxon>
        <taxon>Magnoliopsida</taxon>
        <taxon>Liliopsida</taxon>
        <taxon>Poales</taxon>
        <taxon>Poaceae</taxon>
        <taxon>PACMAD clade</taxon>
        <taxon>Arundinoideae</taxon>
        <taxon>Arundineae</taxon>
        <taxon>Arundo</taxon>
    </lineage>
</organism>
<proteinExistence type="predicted"/>